<dbReference type="Proteomes" id="UP000489600">
    <property type="component" value="Unassembled WGS sequence"/>
</dbReference>
<dbReference type="AlphaFoldDB" id="A0A565BEW1"/>
<evidence type="ECO:0000313" key="1">
    <source>
        <dbReference type="EMBL" id="VVA99400.1"/>
    </source>
</evidence>
<proteinExistence type="predicted"/>
<sequence length="112" mass="12317">MNEFFEKINSKAKTARTNVNIARAVHREAINSGLEDEGFKAVANLIISLMDQTINAANHVEERLQVLRSAGSCPNFLRDLGGTEQMADNALANSKLAIEQMKTAVVDAEDWN</sequence>
<organism evidence="1 2">
    <name type="scientific">Arabis nemorensis</name>
    <dbReference type="NCBI Taxonomy" id="586526"/>
    <lineage>
        <taxon>Eukaryota</taxon>
        <taxon>Viridiplantae</taxon>
        <taxon>Streptophyta</taxon>
        <taxon>Embryophyta</taxon>
        <taxon>Tracheophyta</taxon>
        <taxon>Spermatophyta</taxon>
        <taxon>Magnoliopsida</taxon>
        <taxon>eudicotyledons</taxon>
        <taxon>Gunneridae</taxon>
        <taxon>Pentapetalae</taxon>
        <taxon>rosids</taxon>
        <taxon>malvids</taxon>
        <taxon>Brassicales</taxon>
        <taxon>Brassicaceae</taxon>
        <taxon>Arabideae</taxon>
        <taxon>Arabis</taxon>
    </lineage>
</organism>
<dbReference type="OrthoDB" id="1109454at2759"/>
<gene>
    <name evidence="1" type="ORF">ANE_LOCUS9845</name>
</gene>
<keyword evidence="2" id="KW-1185">Reference proteome</keyword>
<accession>A0A565BEW1</accession>
<reference evidence="1" key="1">
    <citation type="submission" date="2019-07" db="EMBL/GenBank/DDBJ databases">
        <authorList>
            <person name="Dittberner H."/>
        </authorList>
    </citation>
    <scope>NUCLEOTIDE SEQUENCE [LARGE SCALE GENOMIC DNA]</scope>
</reference>
<protein>
    <submittedName>
        <fullName evidence="1">Uncharacterized protein</fullName>
    </submittedName>
</protein>
<dbReference type="EMBL" id="CABITT030000003">
    <property type="protein sequence ID" value="VVA99400.1"/>
    <property type="molecule type" value="Genomic_DNA"/>
</dbReference>
<name>A0A565BEW1_9BRAS</name>
<evidence type="ECO:0000313" key="2">
    <source>
        <dbReference type="Proteomes" id="UP000489600"/>
    </source>
</evidence>
<comment type="caution">
    <text evidence="1">The sequence shown here is derived from an EMBL/GenBank/DDBJ whole genome shotgun (WGS) entry which is preliminary data.</text>
</comment>